<dbReference type="InterPro" id="IPR048278">
    <property type="entry name" value="PFN"/>
</dbReference>
<keyword evidence="1" id="KW-0812">Transmembrane</keyword>
<keyword evidence="1" id="KW-1133">Transmembrane helix</keyword>
<sequence length="173" mass="19302">MKRFHIPEELTNLQKDIVKTVCAIRTTEFASEDGKGTVQPHTILFPTLDHWEEFVLTDFILNNKAIKKAAIVSLDGSIWASTSTSVNRASKAELQKLIIEFDITDEQSSSNINYEKGIFVIFSQKKNTILALIHGMCVIKLTSIIIAAIYKSNSPSAYLHVTNVANELAEKGY</sequence>
<reference evidence="3" key="2">
    <citation type="submission" date="2020-10" db="UniProtKB">
        <authorList>
            <consortium name="WormBaseParasite"/>
        </authorList>
    </citation>
    <scope>IDENTIFICATION</scope>
</reference>
<dbReference type="Pfam" id="PF00235">
    <property type="entry name" value="Profilin"/>
    <property type="match status" value="1"/>
</dbReference>
<dbReference type="AlphaFoldDB" id="A0A7E4ZYV7"/>
<dbReference type="WBParaSite" id="Pan_g3716.t1">
    <property type="protein sequence ID" value="Pan_g3716.t1"/>
    <property type="gene ID" value="Pan_g3716"/>
</dbReference>
<dbReference type="Proteomes" id="UP000492821">
    <property type="component" value="Unassembled WGS sequence"/>
</dbReference>
<keyword evidence="1" id="KW-0472">Membrane</keyword>
<evidence type="ECO:0000313" key="2">
    <source>
        <dbReference type="Proteomes" id="UP000492821"/>
    </source>
</evidence>
<organism evidence="2 3">
    <name type="scientific">Panagrellus redivivus</name>
    <name type="common">Microworm</name>
    <dbReference type="NCBI Taxonomy" id="6233"/>
    <lineage>
        <taxon>Eukaryota</taxon>
        <taxon>Metazoa</taxon>
        <taxon>Ecdysozoa</taxon>
        <taxon>Nematoda</taxon>
        <taxon>Chromadorea</taxon>
        <taxon>Rhabditida</taxon>
        <taxon>Tylenchina</taxon>
        <taxon>Panagrolaimomorpha</taxon>
        <taxon>Panagrolaimoidea</taxon>
        <taxon>Panagrolaimidae</taxon>
        <taxon>Panagrellus</taxon>
    </lineage>
</organism>
<feature type="transmembrane region" description="Helical" evidence="1">
    <location>
        <begin position="129"/>
        <end position="150"/>
    </location>
</feature>
<evidence type="ECO:0000313" key="3">
    <source>
        <dbReference type="WBParaSite" id="Pan_g3716.t1"/>
    </source>
</evidence>
<dbReference type="GO" id="GO:0003779">
    <property type="term" value="F:actin binding"/>
    <property type="evidence" value="ECO:0007669"/>
    <property type="project" value="InterPro"/>
</dbReference>
<proteinExistence type="predicted"/>
<name>A0A7E4ZYV7_PANRE</name>
<dbReference type="InterPro" id="IPR036140">
    <property type="entry name" value="PFN_sf"/>
</dbReference>
<reference evidence="2" key="1">
    <citation type="journal article" date="2013" name="Genetics">
        <title>The draft genome and transcriptome of Panagrellus redivivus are shaped by the harsh demands of a free-living lifestyle.</title>
        <authorList>
            <person name="Srinivasan J."/>
            <person name="Dillman A.R."/>
            <person name="Macchietto M.G."/>
            <person name="Heikkinen L."/>
            <person name="Lakso M."/>
            <person name="Fracchia K.M."/>
            <person name="Antoshechkin I."/>
            <person name="Mortazavi A."/>
            <person name="Wong G."/>
            <person name="Sternberg P.W."/>
        </authorList>
    </citation>
    <scope>NUCLEOTIDE SEQUENCE [LARGE SCALE GENOMIC DNA]</scope>
    <source>
        <strain evidence="2">MT8872</strain>
    </source>
</reference>
<dbReference type="SUPFAM" id="SSF55770">
    <property type="entry name" value="Profilin (actin-binding protein)"/>
    <property type="match status" value="1"/>
</dbReference>
<evidence type="ECO:0000256" key="1">
    <source>
        <dbReference type="SAM" id="Phobius"/>
    </source>
</evidence>
<keyword evidence="2" id="KW-1185">Reference proteome</keyword>
<protein>
    <submittedName>
        <fullName evidence="3">Profilin</fullName>
    </submittedName>
</protein>
<dbReference type="Gene3D" id="3.30.450.30">
    <property type="entry name" value="Dynein light chain 2a, cytoplasmic"/>
    <property type="match status" value="1"/>
</dbReference>
<accession>A0A7E4ZYV7</accession>